<comment type="caution">
    <text evidence="2">The sequence shown here is derived from an EMBL/GenBank/DDBJ whole genome shotgun (WGS) entry which is preliminary data.</text>
</comment>
<dbReference type="EMBL" id="JAUCGM010000595">
    <property type="protein sequence ID" value="MDM8563363.1"/>
    <property type="molecule type" value="Genomic_DNA"/>
</dbReference>
<name>A0ABT7VUY8_9GAMM</name>
<keyword evidence="3" id="KW-1185">Reference proteome</keyword>
<gene>
    <name evidence="2" type="ORF">QUF54_08420</name>
</gene>
<reference evidence="2" key="1">
    <citation type="submission" date="2023-06" db="EMBL/GenBank/DDBJ databases">
        <title>Uncultivated large filamentous bacteria from sulfidic sediments reveal new species and different genomic features in energy metabolism and defense.</title>
        <authorList>
            <person name="Fonseca A."/>
        </authorList>
    </citation>
    <scope>NUCLEOTIDE SEQUENCE</scope>
    <source>
        <strain evidence="2">HSG4</strain>
    </source>
</reference>
<feature type="non-terminal residue" evidence="2">
    <location>
        <position position="1"/>
    </location>
</feature>
<evidence type="ECO:0000313" key="3">
    <source>
        <dbReference type="Proteomes" id="UP001171945"/>
    </source>
</evidence>
<dbReference type="InterPro" id="IPR023885">
    <property type="entry name" value="4Fe4S-binding_SPASM_dom"/>
</dbReference>
<dbReference type="Proteomes" id="UP001171945">
    <property type="component" value="Unassembled WGS sequence"/>
</dbReference>
<evidence type="ECO:0000259" key="1">
    <source>
        <dbReference type="Pfam" id="PF13186"/>
    </source>
</evidence>
<sequence>AFFKIMAKTKRAWFNRTEISMRRALQFLVGGGRPYHCTAGDSLLTVQSNGDLYPCRRMPIRIGNLLETPLLELYDNSTLLHKLRQPEQISEGCEACFYAKLCRGGLKCLSYAVTGDPFKADPGCWLTKLKH</sequence>
<dbReference type="NCBIfam" id="TIGR04085">
    <property type="entry name" value="rSAM_more_4Fe4S"/>
    <property type="match status" value="1"/>
</dbReference>
<dbReference type="Pfam" id="PF13186">
    <property type="entry name" value="SPASM"/>
    <property type="match status" value="1"/>
</dbReference>
<dbReference type="PANTHER" id="PTHR11228">
    <property type="entry name" value="RADICAL SAM DOMAIN PROTEIN"/>
    <property type="match status" value="1"/>
</dbReference>
<dbReference type="InterPro" id="IPR058240">
    <property type="entry name" value="rSAM_sf"/>
</dbReference>
<proteinExistence type="predicted"/>
<accession>A0ABT7VUY8</accession>
<dbReference type="InterPro" id="IPR050377">
    <property type="entry name" value="Radical_SAM_PqqE_MftC-like"/>
</dbReference>
<dbReference type="SUPFAM" id="SSF102114">
    <property type="entry name" value="Radical SAM enzymes"/>
    <property type="match status" value="1"/>
</dbReference>
<dbReference type="PANTHER" id="PTHR11228:SF7">
    <property type="entry name" value="PQQA PEPTIDE CYCLASE"/>
    <property type="match status" value="1"/>
</dbReference>
<evidence type="ECO:0000313" key="2">
    <source>
        <dbReference type="EMBL" id="MDM8563363.1"/>
    </source>
</evidence>
<dbReference type="InterPro" id="IPR013785">
    <property type="entry name" value="Aldolase_TIM"/>
</dbReference>
<protein>
    <submittedName>
        <fullName evidence="2">SPASM domain-containing protein</fullName>
    </submittedName>
</protein>
<organism evidence="2 3">
    <name type="scientific">Candidatus Marithioploca araucensis</name>
    <dbReference type="NCBI Taxonomy" id="70273"/>
    <lineage>
        <taxon>Bacteria</taxon>
        <taxon>Pseudomonadati</taxon>
        <taxon>Pseudomonadota</taxon>
        <taxon>Gammaproteobacteria</taxon>
        <taxon>Thiotrichales</taxon>
        <taxon>Thiotrichaceae</taxon>
        <taxon>Candidatus Marithioploca</taxon>
    </lineage>
</organism>
<dbReference type="Gene3D" id="3.20.20.70">
    <property type="entry name" value="Aldolase class I"/>
    <property type="match status" value="1"/>
</dbReference>
<feature type="domain" description="4Fe4S-binding SPASM" evidence="1">
    <location>
        <begin position="37"/>
        <end position="96"/>
    </location>
</feature>